<feature type="domain" description="C2H2-type" evidence="10">
    <location>
        <begin position="709"/>
        <end position="738"/>
    </location>
</feature>
<protein>
    <submittedName>
        <fullName evidence="12">DBH-like monooxygenase protein 1</fullName>
    </submittedName>
</protein>
<keyword evidence="12" id="KW-0560">Oxidoreductase</keyword>
<dbReference type="SUPFAM" id="SSF49344">
    <property type="entry name" value="CBD9-like"/>
    <property type="match status" value="1"/>
</dbReference>
<dbReference type="Proteomes" id="UP000198287">
    <property type="component" value="Unassembled WGS sequence"/>
</dbReference>
<dbReference type="InterPro" id="IPR000945">
    <property type="entry name" value="DBH-like"/>
</dbReference>
<proteinExistence type="inferred from homology"/>
<keyword evidence="3" id="KW-0677">Repeat</keyword>
<feature type="signal peptide" evidence="9">
    <location>
        <begin position="1"/>
        <end position="25"/>
    </location>
</feature>
<dbReference type="PROSITE" id="PS00028">
    <property type="entry name" value="ZINC_FINGER_C2H2_1"/>
    <property type="match status" value="4"/>
</dbReference>
<comment type="caution">
    <text evidence="12">The sequence shown here is derived from an EMBL/GenBank/DDBJ whole genome shotgun (WGS) entry which is preliminary data.</text>
</comment>
<dbReference type="GO" id="GO:0005507">
    <property type="term" value="F:copper ion binding"/>
    <property type="evidence" value="ECO:0007669"/>
    <property type="project" value="InterPro"/>
</dbReference>
<feature type="domain" description="C2H2-type" evidence="10">
    <location>
        <begin position="800"/>
        <end position="828"/>
    </location>
</feature>
<feature type="domain" description="C2H2-type" evidence="10">
    <location>
        <begin position="741"/>
        <end position="768"/>
    </location>
</feature>
<dbReference type="Gene3D" id="2.60.40.1210">
    <property type="entry name" value="Cellobiose dehydrogenase, cytochrome domain"/>
    <property type="match status" value="1"/>
</dbReference>
<dbReference type="InterPro" id="IPR014784">
    <property type="entry name" value="Cu2_ascorb_mOase-like_C"/>
</dbReference>
<dbReference type="GO" id="GO:0008270">
    <property type="term" value="F:zinc ion binding"/>
    <property type="evidence" value="ECO:0007669"/>
    <property type="project" value="UniProtKB-KW"/>
</dbReference>
<dbReference type="PROSITE" id="PS50836">
    <property type="entry name" value="DOMON"/>
    <property type="match status" value="1"/>
</dbReference>
<evidence type="ECO:0000259" key="11">
    <source>
        <dbReference type="PROSITE" id="PS50836"/>
    </source>
</evidence>
<keyword evidence="12" id="KW-0503">Monooxygenase</keyword>
<name>A0A226DK50_FOLCA</name>
<dbReference type="SUPFAM" id="SSF49742">
    <property type="entry name" value="PHM/PNGase F"/>
    <property type="match status" value="2"/>
</dbReference>
<dbReference type="Pfam" id="PF01082">
    <property type="entry name" value="Cu2_monooxygen"/>
    <property type="match status" value="1"/>
</dbReference>
<dbReference type="InterPro" id="IPR036939">
    <property type="entry name" value="Cu2_ascorb_mOase_N_sf"/>
</dbReference>
<feature type="domain" description="C2H2-type" evidence="10">
    <location>
        <begin position="829"/>
        <end position="857"/>
    </location>
</feature>
<dbReference type="PANTHER" id="PTHR10157">
    <property type="entry name" value="DOPAMINE BETA HYDROXYLASE RELATED"/>
    <property type="match status" value="1"/>
</dbReference>
<evidence type="ECO:0000256" key="7">
    <source>
        <dbReference type="ARBA" id="ARBA00023180"/>
    </source>
</evidence>
<dbReference type="Gene3D" id="2.60.120.310">
    <property type="entry name" value="Copper type II, ascorbate-dependent monooxygenase, N-terminal domain"/>
    <property type="match status" value="1"/>
</dbReference>
<evidence type="ECO:0000256" key="4">
    <source>
        <dbReference type="ARBA" id="ARBA00022771"/>
    </source>
</evidence>
<dbReference type="Pfam" id="PF03712">
    <property type="entry name" value="Cu2_monoox_C"/>
    <property type="match status" value="1"/>
</dbReference>
<feature type="chain" id="PRO_5011968514" evidence="9">
    <location>
        <begin position="26"/>
        <end position="896"/>
    </location>
</feature>
<dbReference type="OrthoDB" id="6077919at2759"/>
<keyword evidence="7" id="KW-0325">Glycoprotein</keyword>
<dbReference type="EMBL" id="LNIX01000018">
    <property type="protein sequence ID" value="OXA45378.1"/>
    <property type="molecule type" value="Genomic_DNA"/>
</dbReference>
<dbReference type="GO" id="GO:0005615">
    <property type="term" value="C:extracellular space"/>
    <property type="evidence" value="ECO:0007669"/>
    <property type="project" value="TreeGrafter"/>
</dbReference>
<dbReference type="InterPro" id="IPR008977">
    <property type="entry name" value="PHM/PNGase_F_dom_sf"/>
</dbReference>
<dbReference type="PROSITE" id="PS50157">
    <property type="entry name" value="ZINC_FINGER_C2H2_2"/>
    <property type="match status" value="5"/>
</dbReference>
<dbReference type="GO" id="GO:0042420">
    <property type="term" value="P:dopamine catabolic process"/>
    <property type="evidence" value="ECO:0007669"/>
    <property type="project" value="TreeGrafter"/>
</dbReference>
<dbReference type="SMART" id="SM00664">
    <property type="entry name" value="DoH"/>
    <property type="match status" value="1"/>
</dbReference>
<dbReference type="SUPFAM" id="SSF57667">
    <property type="entry name" value="beta-beta-alpha zinc fingers"/>
    <property type="match status" value="2"/>
</dbReference>
<evidence type="ECO:0000256" key="2">
    <source>
        <dbReference type="ARBA" id="ARBA00022723"/>
    </source>
</evidence>
<dbReference type="GO" id="GO:0006589">
    <property type="term" value="P:octopamine biosynthetic process"/>
    <property type="evidence" value="ECO:0007669"/>
    <property type="project" value="TreeGrafter"/>
</dbReference>
<dbReference type="InterPro" id="IPR013087">
    <property type="entry name" value="Znf_C2H2_type"/>
</dbReference>
<dbReference type="FunFam" id="2.60.120.230:FF:000001">
    <property type="entry name" value="Monooxygenase, DBH-like 1"/>
    <property type="match status" value="1"/>
</dbReference>
<dbReference type="Pfam" id="PF00096">
    <property type="entry name" value="zf-C2H2"/>
    <property type="match status" value="1"/>
</dbReference>
<accession>A0A226DK50</accession>
<evidence type="ECO:0000313" key="13">
    <source>
        <dbReference type="Proteomes" id="UP000198287"/>
    </source>
</evidence>
<keyword evidence="9" id="KW-0732">Signal</keyword>
<dbReference type="FunFam" id="3.30.160.60:FF:000100">
    <property type="entry name" value="Zinc finger 45-like"/>
    <property type="match status" value="1"/>
</dbReference>
<gene>
    <name evidence="12" type="ORF">Fcan01_20175</name>
</gene>
<evidence type="ECO:0000256" key="3">
    <source>
        <dbReference type="ARBA" id="ARBA00022737"/>
    </source>
</evidence>
<evidence type="ECO:0000256" key="8">
    <source>
        <dbReference type="PROSITE-ProRule" id="PRU00042"/>
    </source>
</evidence>
<feature type="domain" description="DOMON" evidence="11">
    <location>
        <begin position="55"/>
        <end position="175"/>
    </location>
</feature>
<keyword evidence="13" id="KW-1185">Reference proteome</keyword>
<evidence type="ECO:0000259" key="10">
    <source>
        <dbReference type="PROSITE" id="PS50157"/>
    </source>
</evidence>
<dbReference type="InterPro" id="IPR036236">
    <property type="entry name" value="Znf_C2H2_sf"/>
</dbReference>
<dbReference type="AlphaFoldDB" id="A0A226DK50"/>
<keyword evidence="4 8" id="KW-0863">Zinc-finger</keyword>
<evidence type="ECO:0000256" key="1">
    <source>
        <dbReference type="ARBA" id="ARBA00010676"/>
    </source>
</evidence>
<dbReference type="GO" id="GO:0004500">
    <property type="term" value="F:dopamine beta-monooxygenase activity"/>
    <property type="evidence" value="ECO:0007669"/>
    <property type="project" value="InterPro"/>
</dbReference>
<dbReference type="Gene3D" id="2.60.120.230">
    <property type="match status" value="1"/>
</dbReference>
<dbReference type="Pfam" id="PF03351">
    <property type="entry name" value="DOMON"/>
    <property type="match status" value="1"/>
</dbReference>
<organism evidence="12 13">
    <name type="scientific">Folsomia candida</name>
    <name type="common">Springtail</name>
    <dbReference type="NCBI Taxonomy" id="158441"/>
    <lineage>
        <taxon>Eukaryota</taxon>
        <taxon>Metazoa</taxon>
        <taxon>Ecdysozoa</taxon>
        <taxon>Arthropoda</taxon>
        <taxon>Hexapoda</taxon>
        <taxon>Collembola</taxon>
        <taxon>Entomobryomorpha</taxon>
        <taxon>Isotomoidea</taxon>
        <taxon>Isotomidae</taxon>
        <taxon>Proisotominae</taxon>
        <taxon>Folsomia</taxon>
    </lineage>
</organism>
<dbReference type="InterPro" id="IPR024548">
    <property type="entry name" value="Cu2_monoox_C"/>
</dbReference>
<dbReference type="PANTHER" id="PTHR10157:SF23">
    <property type="entry name" value="MOXD1 HOMOLOG 1"/>
    <property type="match status" value="1"/>
</dbReference>
<evidence type="ECO:0000313" key="12">
    <source>
        <dbReference type="EMBL" id="OXA45378.1"/>
    </source>
</evidence>
<dbReference type="InterPro" id="IPR045266">
    <property type="entry name" value="DOH_DOMON"/>
</dbReference>
<keyword evidence="5" id="KW-0862">Zinc</keyword>
<sequence length="896" mass="102601">MSNFTLFCSIFSVFLILAKFDQTLATSLLRGRQDNQDPLRYVRTTSNWEQLDHEGRVLLGWTVNTDEGTITFEVEAETHGYVGIGISPTGSMTGADIFIAGVHDNGSSYSSDNYATGFSKPIQDTHSDWVLHEAREFKGLLYNRTYLKFSRLLNTCDDQDYPIGMDTTRLIWALGTSDEIEYHTSSSRGTKSVNLLGAPMPEVDLTKTTEWKMTLDMEMPQNDTSYWCSFHKGPQLAGKHHIVAFDAFVPTLSALAHTHHFVLYNCYNPLNSTPVGDYLRNYTVDTGFKGDHCYVPYDQDAPADNQMAFLTFFCQEYLYVWAKGGKKMTFPPNTGYPIGEEEETDREYFYMLEVHYDNPDEIAGLRFETGVSFYYTNEIREHDAGLLMVGHQVNQALTVPPNTTSFVTVGHCASSCTQEKLPQDGIKVFNSLLHSHLSGRKLKLRHFRGTEELPWLDYDDHYDFDFQQNKHLNSEIVVFPGDHMTYECTYDSSWRKGQVVIGDLSTRDEMCEAFMWYYPKINVDICSSSYNVEQSLADLGITNYTYVDKVGQPDIYIIEPANLRGDYEDSLANKFVWTEEFKREMENKRRNSLHDGQCFGLKDMEAPAEFRWPDGLDLGMNWEFPELSEMFEFEFDTNYAQRPVAHDLDANVNPENHSNISETPISTLPANMKAIHATSCDNSDQVCSSTTNLPNDVETIHSTGEPPRFPCTIPGCEKTYKNKRHISLHVKTDHVENPVRFRCTLCEKEFKTMSNLGNHRSTHANVKPFKCATCGGNFAQKSVLIRHETTHLDKSSREIFKCHLCPVTSFRNCNLQRHIEVVHENRRAYSCSYCEKKLASVRGLKRHVEARHSENKEVHSCDKCEYKAHLKHDLAQHVRNHHIANTFDCDLEVSRI</sequence>
<keyword evidence="2" id="KW-0479">Metal-binding</keyword>
<dbReference type="InterPro" id="IPR005018">
    <property type="entry name" value="DOMON_domain"/>
</dbReference>
<reference evidence="12 13" key="1">
    <citation type="submission" date="2015-12" db="EMBL/GenBank/DDBJ databases">
        <title>The genome of Folsomia candida.</title>
        <authorList>
            <person name="Faddeeva A."/>
            <person name="Derks M.F."/>
            <person name="Anvar Y."/>
            <person name="Smit S."/>
            <person name="Van Straalen N."/>
            <person name="Roelofs D."/>
        </authorList>
    </citation>
    <scope>NUCLEOTIDE SEQUENCE [LARGE SCALE GENOMIC DNA]</scope>
    <source>
        <strain evidence="12 13">VU population</strain>
        <tissue evidence="12">Whole body</tissue>
    </source>
</reference>
<dbReference type="Gene3D" id="3.30.160.60">
    <property type="entry name" value="Classic Zinc Finger"/>
    <property type="match status" value="3"/>
</dbReference>
<feature type="domain" description="C2H2-type" evidence="10">
    <location>
        <begin position="769"/>
        <end position="796"/>
    </location>
</feature>
<evidence type="ECO:0000256" key="6">
    <source>
        <dbReference type="ARBA" id="ARBA00023157"/>
    </source>
</evidence>
<dbReference type="CDD" id="cd09631">
    <property type="entry name" value="DOMON_DOH"/>
    <property type="match status" value="1"/>
</dbReference>
<dbReference type="SMART" id="SM00355">
    <property type="entry name" value="ZnF_C2H2"/>
    <property type="match status" value="6"/>
</dbReference>
<dbReference type="GO" id="GO:0042421">
    <property type="term" value="P:norepinephrine biosynthetic process"/>
    <property type="evidence" value="ECO:0007669"/>
    <property type="project" value="TreeGrafter"/>
</dbReference>
<evidence type="ECO:0000256" key="5">
    <source>
        <dbReference type="ARBA" id="ARBA00022833"/>
    </source>
</evidence>
<dbReference type="InterPro" id="IPR000323">
    <property type="entry name" value="Cu2_ascorb_mOase_N"/>
</dbReference>
<evidence type="ECO:0000256" key="9">
    <source>
        <dbReference type="SAM" id="SignalP"/>
    </source>
</evidence>
<comment type="similarity">
    <text evidence="1">Belongs to the copper type II ascorbate-dependent monooxygenase family.</text>
</comment>
<dbReference type="GO" id="GO:0030667">
    <property type="term" value="C:secretory granule membrane"/>
    <property type="evidence" value="ECO:0007669"/>
    <property type="project" value="TreeGrafter"/>
</dbReference>
<keyword evidence="6" id="KW-1015">Disulfide bond</keyword>